<dbReference type="InterPro" id="IPR002603">
    <property type="entry name" value="ET_repeat"/>
</dbReference>
<accession>A0A0C2DLG9</accession>
<reference evidence="1 2" key="1">
    <citation type="submission" date="2013-12" db="EMBL/GenBank/DDBJ databases">
        <title>Draft genome of the parsitic nematode Ancylostoma duodenale.</title>
        <authorList>
            <person name="Mitreva M."/>
        </authorList>
    </citation>
    <scope>NUCLEOTIDE SEQUENCE [LARGE SCALE GENOMIC DNA]</scope>
    <source>
        <strain evidence="1 2">Zhejiang</strain>
    </source>
</reference>
<sequence length="150" mass="15582">MINNCVTVETGVQGCCCNTDGCLTPKKKPGNVLWCYVGLYAKNAGVNVGGEVVCDGQCSSLSGMVNGDSVTTFQCVPTSVCKSLAANNACVQLPTDREVQGCCCDGSNSCNLYQLNRTDIIPPTPAPVSEFPISCWSGIYVNGNPIANAG</sequence>
<proteinExistence type="predicted"/>
<dbReference type="AlphaFoldDB" id="A0A0C2DLG9"/>
<evidence type="ECO:0000313" key="1">
    <source>
        <dbReference type="EMBL" id="KIH63447.1"/>
    </source>
</evidence>
<protein>
    <submittedName>
        <fullName evidence="1">ET module</fullName>
    </submittedName>
</protein>
<dbReference type="OrthoDB" id="5803891at2759"/>
<evidence type="ECO:0000313" key="2">
    <source>
        <dbReference type="Proteomes" id="UP000054047"/>
    </source>
</evidence>
<dbReference type="EMBL" id="KN728649">
    <property type="protein sequence ID" value="KIH63447.1"/>
    <property type="molecule type" value="Genomic_DNA"/>
</dbReference>
<keyword evidence="2" id="KW-1185">Reference proteome</keyword>
<organism evidence="1 2">
    <name type="scientific">Ancylostoma duodenale</name>
    <dbReference type="NCBI Taxonomy" id="51022"/>
    <lineage>
        <taxon>Eukaryota</taxon>
        <taxon>Metazoa</taxon>
        <taxon>Ecdysozoa</taxon>
        <taxon>Nematoda</taxon>
        <taxon>Chromadorea</taxon>
        <taxon>Rhabditida</taxon>
        <taxon>Rhabditina</taxon>
        <taxon>Rhabditomorpha</taxon>
        <taxon>Strongyloidea</taxon>
        <taxon>Ancylostomatidae</taxon>
        <taxon>Ancylostomatinae</taxon>
        <taxon>Ancylostoma</taxon>
    </lineage>
</organism>
<dbReference type="Pfam" id="PF01684">
    <property type="entry name" value="ET"/>
    <property type="match status" value="1"/>
</dbReference>
<dbReference type="Proteomes" id="UP000054047">
    <property type="component" value="Unassembled WGS sequence"/>
</dbReference>
<name>A0A0C2DLG9_9BILA</name>
<gene>
    <name evidence="1" type="ORF">ANCDUO_06252</name>
</gene>